<reference evidence="2" key="1">
    <citation type="journal article" date="2022" name="bioRxiv">
        <title>Sequencing and chromosome-scale assembly of the giantPleurodeles waltlgenome.</title>
        <authorList>
            <person name="Brown T."/>
            <person name="Elewa A."/>
            <person name="Iarovenko S."/>
            <person name="Subramanian E."/>
            <person name="Araus A.J."/>
            <person name="Petzold A."/>
            <person name="Susuki M."/>
            <person name="Suzuki K.-i.T."/>
            <person name="Hayashi T."/>
            <person name="Toyoda A."/>
            <person name="Oliveira C."/>
            <person name="Osipova E."/>
            <person name="Leigh N.D."/>
            <person name="Simon A."/>
            <person name="Yun M.H."/>
        </authorList>
    </citation>
    <scope>NUCLEOTIDE SEQUENCE</scope>
    <source>
        <strain evidence="2">20211129_DDA</strain>
        <tissue evidence="2">Liver</tissue>
    </source>
</reference>
<organism evidence="2 3">
    <name type="scientific">Pleurodeles waltl</name>
    <name type="common">Iberian ribbed newt</name>
    <dbReference type="NCBI Taxonomy" id="8319"/>
    <lineage>
        <taxon>Eukaryota</taxon>
        <taxon>Metazoa</taxon>
        <taxon>Chordata</taxon>
        <taxon>Craniata</taxon>
        <taxon>Vertebrata</taxon>
        <taxon>Euteleostomi</taxon>
        <taxon>Amphibia</taxon>
        <taxon>Batrachia</taxon>
        <taxon>Caudata</taxon>
        <taxon>Salamandroidea</taxon>
        <taxon>Salamandridae</taxon>
        <taxon>Pleurodelinae</taxon>
        <taxon>Pleurodeles</taxon>
    </lineage>
</organism>
<feature type="compositionally biased region" description="Low complexity" evidence="1">
    <location>
        <begin position="261"/>
        <end position="272"/>
    </location>
</feature>
<feature type="compositionally biased region" description="Polar residues" evidence="1">
    <location>
        <begin position="273"/>
        <end position="282"/>
    </location>
</feature>
<evidence type="ECO:0000313" key="3">
    <source>
        <dbReference type="Proteomes" id="UP001066276"/>
    </source>
</evidence>
<feature type="compositionally biased region" description="Low complexity" evidence="1">
    <location>
        <begin position="191"/>
        <end position="202"/>
    </location>
</feature>
<feature type="compositionally biased region" description="Polar residues" evidence="1">
    <location>
        <begin position="203"/>
        <end position="212"/>
    </location>
</feature>
<feature type="region of interest" description="Disordered" evidence="1">
    <location>
        <begin position="59"/>
        <end position="85"/>
    </location>
</feature>
<feature type="compositionally biased region" description="Basic and acidic residues" evidence="1">
    <location>
        <begin position="319"/>
        <end position="330"/>
    </location>
</feature>
<feature type="compositionally biased region" description="Polar residues" evidence="1">
    <location>
        <begin position="343"/>
        <end position="352"/>
    </location>
</feature>
<feature type="compositionally biased region" description="Low complexity" evidence="1">
    <location>
        <begin position="121"/>
        <end position="139"/>
    </location>
</feature>
<feature type="region of interest" description="Disordered" evidence="1">
    <location>
        <begin position="384"/>
        <end position="419"/>
    </location>
</feature>
<feature type="region of interest" description="Disordered" evidence="1">
    <location>
        <begin position="186"/>
        <end position="212"/>
    </location>
</feature>
<feature type="region of interest" description="Disordered" evidence="1">
    <location>
        <begin position="253"/>
        <end position="283"/>
    </location>
</feature>
<evidence type="ECO:0000313" key="2">
    <source>
        <dbReference type="EMBL" id="KAJ1080281.1"/>
    </source>
</evidence>
<feature type="region of interest" description="Disordered" evidence="1">
    <location>
        <begin position="295"/>
        <end position="353"/>
    </location>
</feature>
<protein>
    <submittedName>
        <fullName evidence="2">Uncharacterized protein</fullName>
    </submittedName>
</protein>
<keyword evidence="3" id="KW-1185">Reference proteome</keyword>
<name>A0AAV7KM97_PLEWA</name>
<feature type="compositionally biased region" description="Basic and acidic residues" evidence="1">
    <location>
        <begin position="386"/>
        <end position="398"/>
    </location>
</feature>
<gene>
    <name evidence="2" type="ORF">NDU88_000500</name>
</gene>
<dbReference type="AlphaFoldDB" id="A0AAV7KM97"/>
<feature type="region of interest" description="Disordered" evidence="1">
    <location>
        <begin position="101"/>
        <end position="142"/>
    </location>
</feature>
<dbReference type="Proteomes" id="UP001066276">
    <property type="component" value="Chromosome 12"/>
</dbReference>
<evidence type="ECO:0000256" key="1">
    <source>
        <dbReference type="SAM" id="MobiDB-lite"/>
    </source>
</evidence>
<feature type="compositionally biased region" description="Low complexity" evidence="1">
    <location>
        <begin position="66"/>
        <end position="84"/>
    </location>
</feature>
<proteinExistence type="predicted"/>
<sequence>MSTGTRTVVSPSTGASRIQHDYWNQHGNQNCSVTEHRSEQNTARLLEPAREPELYCHRAQERAEHSTTTGTSTGTRTVVSPSTGASRTQHVYWNQHGNQNCSVTEHRSEQNTAPQERAEHSASTGTSTGTRTVVSPSTGASRTQRVYWNQHGNQNCSVTEHRSEQNTARLLEPAREPELYCHRAQERAEHSTTTGTSTGTRTVLSPSTGASRTQHDYWNQHGNQNCTVTEHRSEQKTARLLEPAREPELYCHRAQERAEHSTSTGTSTGTRTVLSPSTGASRTQHDYWNQHRNQNCSVTEHRSEQNTARLLEPAQEPELYCHRAQERAEHSTTTGTSTGTRTVLSPSTGASRTQHDYWNQHRNQNCTVTEHRSEQNTARLLEQAQEPERHRAQERTEHSTTTGTSTGTRTVLSPSTGASRIQHDYWKQLCSTVNEHMNQSSTVNKNRSQHDTA</sequence>
<dbReference type="EMBL" id="JANPWB010000016">
    <property type="protein sequence ID" value="KAJ1080281.1"/>
    <property type="molecule type" value="Genomic_DNA"/>
</dbReference>
<accession>A0AAV7KM97</accession>
<comment type="caution">
    <text evidence="2">The sequence shown here is derived from an EMBL/GenBank/DDBJ whole genome shotgun (WGS) entry which is preliminary data.</text>
</comment>
<feature type="compositionally biased region" description="Low complexity" evidence="1">
    <location>
        <begin position="331"/>
        <end position="342"/>
    </location>
</feature>
<feature type="compositionally biased region" description="Low complexity" evidence="1">
    <location>
        <begin position="399"/>
        <end position="410"/>
    </location>
</feature>